<dbReference type="VEuPathDB" id="FungiDB:ASPNIDRAFT2_1107815"/>
<dbReference type="PANTHER" id="PTHR45626:SF52">
    <property type="entry name" value="SINGLE-STRANDED DNA-DEPENDENT ATPASE (EUROFUNG)"/>
    <property type="match status" value="1"/>
</dbReference>
<keyword evidence="3" id="KW-0067">ATP-binding</keyword>
<dbReference type="InterPro" id="IPR014001">
    <property type="entry name" value="Helicase_ATP-bd"/>
</dbReference>
<dbReference type="SUPFAM" id="SSF52540">
    <property type="entry name" value="P-loop containing nucleoside triphosphate hydrolases"/>
    <property type="match status" value="2"/>
</dbReference>
<dbReference type="PROSITE" id="PS51192">
    <property type="entry name" value="HELICASE_ATP_BIND_1"/>
    <property type="match status" value="1"/>
</dbReference>
<dbReference type="VEuPathDB" id="FungiDB:An11g06990"/>
<dbReference type="SMART" id="SM00490">
    <property type="entry name" value="HELICc"/>
    <property type="match status" value="1"/>
</dbReference>
<accession>A0A100ISG6</accession>
<dbReference type="AlphaFoldDB" id="A0A100ISG6"/>
<evidence type="ECO:0000259" key="5">
    <source>
        <dbReference type="PROSITE" id="PS51192"/>
    </source>
</evidence>
<dbReference type="GO" id="GO:0016787">
    <property type="term" value="F:hydrolase activity"/>
    <property type="evidence" value="ECO:0007669"/>
    <property type="project" value="UniProtKB-KW"/>
</dbReference>
<keyword evidence="1" id="KW-0547">Nucleotide-binding</keyword>
<evidence type="ECO:0000256" key="2">
    <source>
        <dbReference type="ARBA" id="ARBA00022801"/>
    </source>
</evidence>
<dbReference type="InterPro" id="IPR027417">
    <property type="entry name" value="P-loop_NTPase"/>
</dbReference>
<dbReference type="Pfam" id="PF00271">
    <property type="entry name" value="Helicase_C"/>
    <property type="match status" value="1"/>
</dbReference>
<feature type="domain" description="Helicase ATP-binding" evidence="5">
    <location>
        <begin position="328"/>
        <end position="490"/>
    </location>
</feature>
<feature type="compositionally biased region" description="Basic and acidic residues" evidence="4">
    <location>
        <begin position="27"/>
        <end position="44"/>
    </location>
</feature>
<dbReference type="InterPro" id="IPR001650">
    <property type="entry name" value="Helicase_C-like"/>
</dbReference>
<dbReference type="CDD" id="cd18008">
    <property type="entry name" value="DEXDc_SHPRH-like"/>
    <property type="match status" value="1"/>
</dbReference>
<dbReference type="InterPro" id="IPR038718">
    <property type="entry name" value="SNF2-like_sf"/>
</dbReference>
<evidence type="ECO:0000256" key="1">
    <source>
        <dbReference type="ARBA" id="ARBA00022741"/>
    </source>
</evidence>
<evidence type="ECO:0000313" key="8">
    <source>
        <dbReference type="Proteomes" id="UP000068243"/>
    </source>
</evidence>
<evidence type="ECO:0000256" key="3">
    <source>
        <dbReference type="ARBA" id="ARBA00022840"/>
    </source>
</evidence>
<dbReference type="Pfam" id="PF00176">
    <property type="entry name" value="SNF2-rel_dom"/>
    <property type="match status" value="1"/>
</dbReference>
<gene>
    <name evidence="7" type="ORF">ABL_09163</name>
</gene>
<reference evidence="8" key="1">
    <citation type="journal article" date="2016" name="Genome Announc.">
        <title>Draft genome sequence of Aspergillus niger strain An76.</title>
        <authorList>
            <person name="Gong W."/>
            <person name="Cheng Z."/>
            <person name="Zhang H."/>
            <person name="Liu L."/>
            <person name="Gao P."/>
            <person name="Wang L."/>
        </authorList>
    </citation>
    <scope>NUCLEOTIDE SEQUENCE [LARGE SCALE GENOMIC DNA]</scope>
    <source>
        <strain evidence="8">An76</strain>
    </source>
</reference>
<dbReference type="OrthoDB" id="448448at2759"/>
<dbReference type="Proteomes" id="UP000068243">
    <property type="component" value="Unassembled WGS sequence"/>
</dbReference>
<feature type="region of interest" description="Disordered" evidence="4">
    <location>
        <begin position="1"/>
        <end position="58"/>
    </location>
</feature>
<dbReference type="VEuPathDB" id="FungiDB:ATCC64974_65000"/>
<dbReference type="Gene3D" id="3.40.50.300">
    <property type="entry name" value="P-loop containing nucleotide triphosphate hydrolases"/>
    <property type="match status" value="1"/>
</dbReference>
<feature type="domain" description="Helicase C-terminal" evidence="6">
    <location>
        <begin position="715"/>
        <end position="873"/>
    </location>
</feature>
<dbReference type="GO" id="GO:0004386">
    <property type="term" value="F:helicase activity"/>
    <property type="evidence" value="ECO:0007669"/>
    <property type="project" value="UniProtKB-KW"/>
</dbReference>
<dbReference type="PROSITE" id="PS51194">
    <property type="entry name" value="HELICASE_CTER"/>
    <property type="match status" value="1"/>
</dbReference>
<dbReference type="GO" id="GO:0005634">
    <property type="term" value="C:nucleus"/>
    <property type="evidence" value="ECO:0007669"/>
    <property type="project" value="TreeGrafter"/>
</dbReference>
<dbReference type="SMART" id="SM00487">
    <property type="entry name" value="DEXDc"/>
    <property type="match status" value="1"/>
</dbReference>
<dbReference type="InterPro" id="IPR050628">
    <property type="entry name" value="SNF2_RAD54_helicase_TF"/>
</dbReference>
<name>A0A100ISG6_ASPNG</name>
<dbReference type="OMA" id="HIMEPSW"/>
<keyword evidence="7" id="KW-0347">Helicase</keyword>
<organism evidence="7 8">
    <name type="scientific">Aspergillus niger</name>
    <dbReference type="NCBI Taxonomy" id="5061"/>
    <lineage>
        <taxon>Eukaryota</taxon>
        <taxon>Fungi</taxon>
        <taxon>Dikarya</taxon>
        <taxon>Ascomycota</taxon>
        <taxon>Pezizomycotina</taxon>
        <taxon>Eurotiomycetes</taxon>
        <taxon>Eurotiomycetidae</taxon>
        <taxon>Eurotiales</taxon>
        <taxon>Aspergillaceae</taxon>
        <taxon>Aspergillus</taxon>
        <taxon>Aspergillus subgen. Circumdati</taxon>
    </lineage>
</organism>
<evidence type="ECO:0000259" key="6">
    <source>
        <dbReference type="PROSITE" id="PS51194"/>
    </source>
</evidence>
<dbReference type="GO" id="GO:0008094">
    <property type="term" value="F:ATP-dependent activity, acting on DNA"/>
    <property type="evidence" value="ECO:0007669"/>
    <property type="project" value="TreeGrafter"/>
</dbReference>
<dbReference type="InterPro" id="IPR000330">
    <property type="entry name" value="SNF2_N"/>
</dbReference>
<dbReference type="GO" id="GO:0006281">
    <property type="term" value="P:DNA repair"/>
    <property type="evidence" value="ECO:0007669"/>
    <property type="project" value="TreeGrafter"/>
</dbReference>
<proteinExistence type="predicted"/>
<dbReference type="CDD" id="cd18793">
    <property type="entry name" value="SF2_C_SNF"/>
    <property type="match status" value="1"/>
</dbReference>
<comment type="caution">
    <text evidence="7">The sequence shown here is derived from an EMBL/GenBank/DDBJ whole genome shotgun (WGS) entry which is preliminary data.</text>
</comment>
<feature type="compositionally biased region" description="Polar residues" evidence="4">
    <location>
        <begin position="46"/>
        <end position="58"/>
    </location>
</feature>
<sequence>MAENRAVGGIKRKYPADGVGGFCDGPDSSKARKVKQEQVHREESDLTNGKYNPSQHPDGSVVNANNTIICFGSICNIHAQFLTGPPAGCNSSLSNAHGDNKESTHHLEILLGSENCVIYSPLADDIKGFVNLGVSNALKDLFEIEETRLTISLLHSEWKCMTQYNTSKSWETSVEITIFGSRKNALLVGDCLSSQALFLQDPTTYCDIQYENPHKFPFMSVEELDSEASDLDDYDCLTIDEPVPTSAKISKRSLQNLLDNLHEHDYLEQVQPDEHLIIPLFAHQKEGIDFMIRRETGRSTSSISLWNAQMDNYSNLCHYHAVTGDSAPEVPVGPLGGIIADTMGLGKTVTTLSTIASTLLHAKEWGKRRGTPWSAGLRTVAATMVVVPNEALMEQWLDEIRDKFKPGTFKTCKYHGASRKVHFPTFEDYDIVLTTYGTISMEFTEKESPIFRTTFFRIVLDEDRRWCLTGTPIQNDLDDLGALVAFLRVPLLEDREVFRKHIINQTYNMGGDRFESLRLLLGCICLRRSVNLGMLVEPTINNVKLNLAPEEREAYNNILDYHNRLIDLSVSKGGSVGAFQTVLQLRIFCNNGLYRKKDLLASPTNLLTSEEYLNFLQENHGSQSPGTDSEALDLGSYKLLDSKPSPESSNSIGEPCRMSLQNNNMLDLAKIEGPASELLHTPNLFRESLTPKYLSLVDQSPQTLEGTFSTKHRVILKTILGHIPQEKGIVFSAWTKSLDIMAELLRQHDITFARVDGSMSFSQRQQAFHSFKTSSHVNILLMTIGTGAVGLNLSIATRVHIMEPSWNPMVEQQAIGRIVRLGQNRPVVITRYIMKDTVEESVVSRQDLKLDVAMSGFEGALRKELVMMNLLMRDKV</sequence>
<keyword evidence="2" id="KW-0378">Hydrolase</keyword>
<dbReference type="PANTHER" id="PTHR45626">
    <property type="entry name" value="TRANSCRIPTION TERMINATION FACTOR 2-RELATED"/>
    <property type="match status" value="1"/>
</dbReference>
<evidence type="ECO:0000313" key="7">
    <source>
        <dbReference type="EMBL" id="GAQ46502.1"/>
    </source>
</evidence>
<protein>
    <submittedName>
        <fullName evidence="7">Helicase</fullName>
    </submittedName>
</protein>
<dbReference type="Gene3D" id="3.40.50.10810">
    <property type="entry name" value="Tandem AAA-ATPase domain"/>
    <property type="match status" value="1"/>
</dbReference>
<dbReference type="EMBL" id="BCMY01000021">
    <property type="protein sequence ID" value="GAQ46502.1"/>
    <property type="molecule type" value="Genomic_DNA"/>
</dbReference>
<dbReference type="InterPro" id="IPR049730">
    <property type="entry name" value="SNF2/RAD54-like_C"/>
</dbReference>
<dbReference type="GO" id="GO:0005524">
    <property type="term" value="F:ATP binding"/>
    <property type="evidence" value="ECO:0007669"/>
    <property type="project" value="UniProtKB-KW"/>
</dbReference>
<dbReference type="VEuPathDB" id="FungiDB:M747DRAFT_297015"/>
<evidence type="ECO:0000256" key="4">
    <source>
        <dbReference type="SAM" id="MobiDB-lite"/>
    </source>
</evidence>